<keyword evidence="3" id="KW-1185">Reference proteome</keyword>
<feature type="compositionally biased region" description="Low complexity" evidence="1">
    <location>
        <begin position="236"/>
        <end position="250"/>
    </location>
</feature>
<accession>A0ABP9ER60</accession>
<feature type="region of interest" description="Disordered" evidence="1">
    <location>
        <begin position="65"/>
        <end position="253"/>
    </location>
</feature>
<feature type="compositionally biased region" description="Low complexity" evidence="1">
    <location>
        <begin position="87"/>
        <end position="129"/>
    </location>
</feature>
<organism evidence="2 3">
    <name type="scientific">Actinomycetospora straminea</name>
    <dbReference type="NCBI Taxonomy" id="663607"/>
    <lineage>
        <taxon>Bacteria</taxon>
        <taxon>Bacillati</taxon>
        <taxon>Actinomycetota</taxon>
        <taxon>Actinomycetes</taxon>
        <taxon>Pseudonocardiales</taxon>
        <taxon>Pseudonocardiaceae</taxon>
        <taxon>Actinomycetospora</taxon>
    </lineage>
</organism>
<comment type="caution">
    <text evidence="2">The sequence shown here is derived from an EMBL/GenBank/DDBJ whole genome shotgun (WGS) entry which is preliminary data.</text>
</comment>
<evidence type="ECO:0000313" key="3">
    <source>
        <dbReference type="Proteomes" id="UP001500457"/>
    </source>
</evidence>
<gene>
    <name evidence="2" type="ORF">GCM10023203_40820</name>
</gene>
<feature type="compositionally biased region" description="Low complexity" evidence="1">
    <location>
        <begin position="175"/>
        <end position="184"/>
    </location>
</feature>
<name>A0ABP9ER60_9PSEU</name>
<protein>
    <recommendedName>
        <fullName evidence="4">MarR family transcriptional regulator</fullName>
    </recommendedName>
</protein>
<feature type="region of interest" description="Disordered" evidence="1">
    <location>
        <begin position="266"/>
        <end position="290"/>
    </location>
</feature>
<feature type="compositionally biased region" description="Pro residues" evidence="1">
    <location>
        <begin position="280"/>
        <end position="290"/>
    </location>
</feature>
<sequence length="426" mass="43292">MALPVSPDPTERRAAVLRMLTASPDGLSDAALARELGDGVRTQTVNQLCRRLAAEGALERVGTRPILNRLPAPPRRKRRAAGGQGRGTTASRAVAAVAPPSSDAAQAGAPAAGEPAAAADSLAAPVAPGSKASPATEPAAEDGAVDAASDASGPEAPAAAGPAASVDPVPPPSDAPGTDATPATDPVPPAARTTRRSRAKADTVEETAPARASSASSTVEEAPAPQARTRRRAPGKDAAAATASSNGAAPAEDHVDAVVAPPIEEAVEEPSGAAEHEVHPPPASSPTYDPPPYDALQAWSRVVNVQALVAGWLVRRGATLRWATVDGTGPARDLVASLDGDDVHVEVTGWPADGARTHPTTIAGDWFSAAEHAAAERRRAHPRARIVIALPDTRRYRSLAEQRAASLAGARAEVWFVDAAGSVHAR</sequence>
<dbReference type="Proteomes" id="UP001500457">
    <property type="component" value="Unassembled WGS sequence"/>
</dbReference>
<evidence type="ECO:0000256" key="1">
    <source>
        <dbReference type="SAM" id="MobiDB-lite"/>
    </source>
</evidence>
<dbReference type="EMBL" id="BAABHQ010000012">
    <property type="protein sequence ID" value="GAA4884588.1"/>
    <property type="molecule type" value="Genomic_DNA"/>
</dbReference>
<feature type="compositionally biased region" description="Low complexity" evidence="1">
    <location>
        <begin position="145"/>
        <end position="167"/>
    </location>
</feature>
<reference evidence="3" key="1">
    <citation type="journal article" date="2019" name="Int. J. Syst. Evol. Microbiol.">
        <title>The Global Catalogue of Microorganisms (GCM) 10K type strain sequencing project: providing services to taxonomists for standard genome sequencing and annotation.</title>
        <authorList>
            <consortium name="The Broad Institute Genomics Platform"/>
            <consortium name="The Broad Institute Genome Sequencing Center for Infectious Disease"/>
            <person name="Wu L."/>
            <person name="Ma J."/>
        </authorList>
    </citation>
    <scope>NUCLEOTIDE SEQUENCE [LARGE SCALE GENOMIC DNA]</scope>
    <source>
        <strain evidence="3">JCM 17983</strain>
    </source>
</reference>
<proteinExistence type="predicted"/>
<evidence type="ECO:0000313" key="2">
    <source>
        <dbReference type="EMBL" id="GAA4884588.1"/>
    </source>
</evidence>
<evidence type="ECO:0008006" key="4">
    <source>
        <dbReference type="Google" id="ProtNLM"/>
    </source>
</evidence>
<feature type="compositionally biased region" description="Low complexity" evidence="1">
    <location>
        <begin position="209"/>
        <end position="227"/>
    </location>
</feature>